<keyword evidence="4 8" id="KW-0489">Methyltransferase</keyword>
<dbReference type="InterPro" id="IPR011814">
    <property type="entry name" value="BioC"/>
</dbReference>
<dbReference type="PATRIC" id="fig|1470200.3.peg.1101"/>
<comment type="caution">
    <text evidence="10">The sequence shown here is derived from an EMBL/GenBank/DDBJ whole genome shotgun (WGS) entry which is preliminary data.</text>
</comment>
<dbReference type="InterPro" id="IPR050602">
    <property type="entry name" value="Malonyl-ACP_OMT"/>
</dbReference>
<name>A0A0J1C5N9_9NEIS</name>
<evidence type="ECO:0000259" key="9">
    <source>
        <dbReference type="Pfam" id="PF08241"/>
    </source>
</evidence>
<proteinExistence type="inferred from homology"/>
<evidence type="ECO:0000313" key="10">
    <source>
        <dbReference type="EMBL" id="KLT73653.1"/>
    </source>
</evidence>
<evidence type="ECO:0000256" key="3">
    <source>
        <dbReference type="ARBA" id="ARBA00012327"/>
    </source>
</evidence>
<dbReference type="RefSeq" id="WP_047760151.1">
    <property type="nucleotide sequence ID" value="NZ_CP091510.1"/>
</dbReference>
<dbReference type="NCBIfam" id="TIGR02072">
    <property type="entry name" value="BioC"/>
    <property type="match status" value="1"/>
</dbReference>
<evidence type="ECO:0000256" key="2">
    <source>
        <dbReference type="ARBA" id="ARBA00004746"/>
    </source>
</evidence>
<dbReference type="AlphaFoldDB" id="A0A0J1C5N9"/>
<evidence type="ECO:0000256" key="4">
    <source>
        <dbReference type="ARBA" id="ARBA00022603"/>
    </source>
</evidence>
<keyword evidence="7 8" id="KW-0093">Biotin biosynthesis</keyword>
<organism evidence="10 11">
    <name type="scientific">Neisseria arctica</name>
    <dbReference type="NCBI Taxonomy" id="1470200"/>
    <lineage>
        <taxon>Bacteria</taxon>
        <taxon>Pseudomonadati</taxon>
        <taxon>Pseudomonadota</taxon>
        <taxon>Betaproteobacteria</taxon>
        <taxon>Neisseriales</taxon>
        <taxon>Neisseriaceae</taxon>
        <taxon>Neisseria</taxon>
    </lineage>
</organism>
<keyword evidence="11" id="KW-1185">Reference proteome</keyword>
<evidence type="ECO:0000256" key="8">
    <source>
        <dbReference type="HAMAP-Rule" id="MF_00835"/>
    </source>
</evidence>
<keyword evidence="6 8" id="KW-0949">S-adenosyl-L-methionine</keyword>
<dbReference type="Proteomes" id="UP000036027">
    <property type="component" value="Unassembled WGS sequence"/>
</dbReference>
<keyword evidence="5 8" id="KW-0808">Transferase</keyword>
<reference evidence="10 11" key="1">
    <citation type="submission" date="2014-11" db="EMBL/GenBank/DDBJ databases">
        <title>Genome of a novel goose pathogen.</title>
        <authorList>
            <person name="Hansen C.M."/>
            <person name="Hueffer K."/>
            <person name="Choi S.C."/>
        </authorList>
    </citation>
    <scope>NUCLEOTIDE SEQUENCE [LARGE SCALE GENOMIC DNA]</scope>
    <source>
        <strain evidence="10 11">KH1503</strain>
    </source>
</reference>
<dbReference type="GO" id="GO:0102130">
    <property type="term" value="F:malonyl-CoA methyltransferase activity"/>
    <property type="evidence" value="ECO:0007669"/>
    <property type="project" value="UniProtKB-EC"/>
</dbReference>
<dbReference type="OrthoDB" id="9760689at2"/>
<evidence type="ECO:0000256" key="1">
    <source>
        <dbReference type="ARBA" id="ARBA00000852"/>
    </source>
</evidence>
<dbReference type="STRING" id="1470200.PL75_01515"/>
<dbReference type="GO" id="GO:0032259">
    <property type="term" value="P:methylation"/>
    <property type="evidence" value="ECO:0007669"/>
    <property type="project" value="UniProtKB-KW"/>
</dbReference>
<dbReference type="EC" id="2.1.1.197" evidence="3 8"/>
<comment type="catalytic activity">
    <reaction evidence="1 8">
        <text>malonyl-[ACP] + S-adenosyl-L-methionine = malonyl-[ACP] methyl ester + S-adenosyl-L-homocysteine</text>
        <dbReference type="Rhea" id="RHEA:17105"/>
        <dbReference type="Rhea" id="RHEA-COMP:9623"/>
        <dbReference type="Rhea" id="RHEA-COMP:9954"/>
        <dbReference type="ChEBI" id="CHEBI:57856"/>
        <dbReference type="ChEBI" id="CHEBI:59789"/>
        <dbReference type="ChEBI" id="CHEBI:78449"/>
        <dbReference type="ChEBI" id="CHEBI:78845"/>
        <dbReference type="EC" id="2.1.1.197"/>
    </reaction>
</comment>
<dbReference type="HAMAP" id="MF_00835">
    <property type="entry name" value="BioC"/>
    <property type="match status" value="1"/>
</dbReference>
<comment type="pathway">
    <text evidence="2 8">Cofactor biosynthesis; biotin biosynthesis.</text>
</comment>
<evidence type="ECO:0000256" key="6">
    <source>
        <dbReference type="ARBA" id="ARBA00022691"/>
    </source>
</evidence>
<gene>
    <name evidence="8" type="primary">bioC</name>
    <name evidence="10" type="ORF">PL75_01515</name>
</gene>
<dbReference type="GO" id="GO:0008757">
    <property type="term" value="F:S-adenosylmethionine-dependent methyltransferase activity"/>
    <property type="evidence" value="ECO:0007669"/>
    <property type="project" value="InterPro"/>
</dbReference>
<protein>
    <recommendedName>
        <fullName evidence="3 8">Malonyl-[acyl-carrier protein] O-methyltransferase</fullName>
        <shortName evidence="8">Malonyl-ACP O-methyltransferase</shortName>
        <ecNumber evidence="3 8">2.1.1.197</ecNumber>
    </recommendedName>
    <alternativeName>
        <fullName evidence="8">Biotin synthesis protein BioC</fullName>
    </alternativeName>
</protein>
<dbReference type="PANTHER" id="PTHR13090">
    <property type="entry name" value="ARGININE-HYDROXYLASE NDUFAF5, MITOCHONDRIAL"/>
    <property type="match status" value="1"/>
</dbReference>
<comment type="function">
    <text evidence="8">Converts the free carboxyl group of a malonyl-thioester to its methyl ester by transfer of a methyl group from S-adenosyl-L-methionine (SAM). It allows to synthesize pimeloyl-ACP via the fatty acid synthetic pathway.</text>
</comment>
<dbReference type="InterPro" id="IPR029063">
    <property type="entry name" value="SAM-dependent_MTases_sf"/>
</dbReference>
<evidence type="ECO:0000256" key="5">
    <source>
        <dbReference type="ARBA" id="ARBA00022679"/>
    </source>
</evidence>
<dbReference type="GO" id="GO:0010340">
    <property type="term" value="F:carboxyl-O-methyltransferase activity"/>
    <property type="evidence" value="ECO:0007669"/>
    <property type="project" value="UniProtKB-UniRule"/>
</dbReference>
<dbReference type="GO" id="GO:0009102">
    <property type="term" value="P:biotin biosynthetic process"/>
    <property type="evidence" value="ECO:0007669"/>
    <property type="project" value="UniProtKB-UniRule"/>
</dbReference>
<dbReference type="CDD" id="cd02440">
    <property type="entry name" value="AdoMet_MTases"/>
    <property type="match status" value="1"/>
</dbReference>
<dbReference type="SUPFAM" id="SSF53335">
    <property type="entry name" value="S-adenosyl-L-methionine-dependent methyltransferases"/>
    <property type="match status" value="1"/>
</dbReference>
<dbReference type="UniPathway" id="UPA00078"/>
<evidence type="ECO:0000313" key="11">
    <source>
        <dbReference type="Proteomes" id="UP000036027"/>
    </source>
</evidence>
<dbReference type="InterPro" id="IPR013216">
    <property type="entry name" value="Methyltransf_11"/>
</dbReference>
<sequence>MPSEQKIRIARAFSQAAQGYDRAAELQRHVGHTLLQYLQCTEANGLTGKNILDIGAGSGYFSRILTEEGANVLALDLAEGMLRHIRQTPDAPACLLADAEALPLTENSFDICFSSLAVQWCDLPQTAAEMLRVLKPGGIAAVATLSQGSLSQLSHAWQAADHAAHTNRFLPQEEITAAFDIFATRTIFSETCTRRFPDLKSLLGDLKHVGANHVLERTERGLTGKQRWLKFQTAYEAMRDENGLLPLDYHVVYVIARKAL</sequence>
<feature type="domain" description="Methyltransferase type 11" evidence="9">
    <location>
        <begin position="52"/>
        <end position="141"/>
    </location>
</feature>
<evidence type="ECO:0000256" key="7">
    <source>
        <dbReference type="ARBA" id="ARBA00022756"/>
    </source>
</evidence>
<dbReference type="EMBL" id="JTDO01000002">
    <property type="protein sequence ID" value="KLT73653.1"/>
    <property type="molecule type" value="Genomic_DNA"/>
</dbReference>
<dbReference type="Pfam" id="PF08241">
    <property type="entry name" value="Methyltransf_11"/>
    <property type="match status" value="1"/>
</dbReference>
<comment type="similarity">
    <text evidence="8">Belongs to the methyltransferase superfamily.</text>
</comment>
<dbReference type="Gene3D" id="3.40.50.150">
    <property type="entry name" value="Vaccinia Virus protein VP39"/>
    <property type="match status" value="1"/>
</dbReference>
<dbReference type="PANTHER" id="PTHR13090:SF1">
    <property type="entry name" value="ARGININE-HYDROXYLASE NDUFAF5, MITOCHONDRIAL"/>
    <property type="match status" value="1"/>
</dbReference>
<accession>A0A0J1C5N9</accession>